<name>A0A2K1IJ30_PHYPA</name>
<organism evidence="2">
    <name type="scientific">Physcomitrium patens</name>
    <name type="common">Spreading-leaved earth moss</name>
    <name type="synonym">Physcomitrella patens</name>
    <dbReference type="NCBI Taxonomy" id="3218"/>
    <lineage>
        <taxon>Eukaryota</taxon>
        <taxon>Viridiplantae</taxon>
        <taxon>Streptophyta</taxon>
        <taxon>Embryophyta</taxon>
        <taxon>Bryophyta</taxon>
        <taxon>Bryophytina</taxon>
        <taxon>Bryopsida</taxon>
        <taxon>Funariidae</taxon>
        <taxon>Funariales</taxon>
        <taxon>Funariaceae</taxon>
        <taxon>Physcomitrium</taxon>
    </lineage>
</organism>
<evidence type="ECO:0000313" key="4">
    <source>
        <dbReference type="Proteomes" id="UP000006727"/>
    </source>
</evidence>
<reference evidence="2 4" key="2">
    <citation type="journal article" date="2018" name="Plant J.">
        <title>The Physcomitrella patens chromosome-scale assembly reveals moss genome structure and evolution.</title>
        <authorList>
            <person name="Lang D."/>
            <person name="Ullrich K.K."/>
            <person name="Murat F."/>
            <person name="Fuchs J."/>
            <person name="Jenkins J."/>
            <person name="Haas F.B."/>
            <person name="Piednoel M."/>
            <person name="Gundlach H."/>
            <person name="Van Bel M."/>
            <person name="Meyberg R."/>
            <person name="Vives C."/>
            <person name="Morata J."/>
            <person name="Symeonidi A."/>
            <person name="Hiss M."/>
            <person name="Muchero W."/>
            <person name="Kamisugi Y."/>
            <person name="Saleh O."/>
            <person name="Blanc G."/>
            <person name="Decker E.L."/>
            <person name="van Gessel N."/>
            <person name="Grimwood J."/>
            <person name="Hayes R.D."/>
            <person name="Graham S.W."/>
            <person name="Gunter L.E."/>
            <person name="McDaniel S.F."/>
            <person name="Hoernstein S.N.W."/>
            <person name="Larsson A."/>
            <person name="Li F.W."/>
            <person name="Perroud P.F."/>
            <person name="Phillips J."/>
            <person name="Ranjan P."/>
            <person name="Rokshar D.S."/>
            <person name="Rothfels C.J."/>
            <person name="Schneider L."/>
            <person name="Shu S."/>
            <person name="Stevenson D.W."/>
            <person name="Thummler F."/>
            <person name="Tillich M."/>
            <person name="Villarreal Aguilar J.C."/>
            <person name="Widiez T."/>
            <person name="Wong G.K."/>
            <person name="Wymore A."/>
            <person name="Zhang Y."/>
            <person name="Zimmer A.D."/>
            <person name="Quatrano R.S."/>
            <person name="Mayer K.F.X."/>
            <person name="Goodstein D."/>
            <person name="Casacuberta J.M."/>
            <person name="Vandepoele K."/>
            <person name="Reski R."/>
            <person name="Cuming A.C."/>
            <person name="Tuskan G.A."/>
            <person name="Maumus F."/>
            <person name="Salse J."/>
            <person name="Schmutz J."/>
            <person name="Rensing S.A."/>
        </authorList>
    </citation>
    <scope>NUCLEOTIDE SEQUENCE [LARGE SCALE GENOMIC DNA]</scope>
    <source>
        <strain evidence="3 4">cv. Gransden 2004</strain>
    </source>
</reference>
<dbReference type="Gramene" id="Pp3c23_12650V3.1">
    <property type="protein sequence ID" value="Pp3c23_12650V3.1"/>
    <property type="gene ID" value="Pp3c23_12650"/>
</dbReference>
<accession>A0A2K1IJ30</accession>
<dbReference type="KEGG" id="ppp:112276022"/>
<feature type="chain" id="PRO_5043157934" evidence="1">
    <location>
        <begin position="17"/>
        <end position="671"/>
    </location>
</feature>
<evidence type="ECO:0000313" key="3">
    <source>
        <dbReference type="EnsemblPlants" id="Pp3c23_12650V3.1"/>
    </source>
</evidence>
<dbReference type="Proteomes" id="UP000006727">
    <property type="component" value="Chromosome 23"/>
</dbReference>
<dbReference type="GeneID" id="112276022"/>
<keyword evidence="4" id="KW-1185">Reference proteome</keyword>
<proteinExistence type="predicted"/>
<dbReference type="AlphaFoldDB" id="A0A2K1IJ30"/>
<sequence>MRRVLVSWLCVTAVVAAVCCVAVTAEEERSVGDHVALHRYSPRSVRMLSEQNGITSGARMPHEERVDDKSLQSNFNPFNRFQTFGVRRESHGHKKCGMASKLGSWWSKVFRYGRDHHNDHYRHHHLHHEHDHENQFESDTEHHHHKLHSSFGWDLLGKTGRWFSSISSSSSDEPNLITWREPADRRKAPIIESVTEPLDVHALQKISKPSLLCSLREKLSYVFAAVSEEIVTTTNGPDNSNVQSDVIKRNLKKFMGDSMQLRIIRSVCDTSSMSSCEQEFCDVFLSHPRSGILMAFRVLGLDPVRAAINPEGVASHLVPSRFQSRLLMTKSELLMITNLEKACSLARVIYQAVLKAEPNEETTPVSSLKLRNIFSKAFGGELNPCKACLRQEIFRLKKLTKEAMIEVCESPADSNLGEACNFAEENKFIFKTLFAYKFRLWEKAAAVCRDRKECDPLATPSVDNSEQATNDERVPKLHLTRVNASIFRNPRGVEVNPTKASFIHWRRHNCRQRTLHRVTMLRGHSLDATASQLLSSGDDLSLQPGNGALIVVDFVKRPQFELNQGLNVVPLPEDPSTPKKWNFFHGTMSMEGFEMQTFEPRLEGMAELESLREFLKRPLPDTRPAYVDTAVEDTIDKPHIIPDVLPTATLDTDSILELPASNDANTEHQGV</sequence>
<dbReference type="EnsemblPlants" id="Pp3c23_12650V3.1">
    <property type="protein sequence ID" value="Pp3c23_12650V3.1"/>
    <property type="gene ID" value="Pp3c23_12650"/>
</dbReference>
<dbReference type="EnsemblPlants" id="Pp3c23_12650V3.2">
    <property type="protein sequence ID" value="Pp3c23_12650V3.2"/>
    <property type="gene ID" value="Pp3c23_12650"/>
</dbReference>
<dbReference type="Gramene" id="Pp3c23_12650V3.2">
    <property type="protein sequence ID" value="Pp3c23_12650V3.2"/>
    <property type="gene ID" value="Pp3c23_12650"/>
</dbReference>
<feature type="signal peptide" evidence="1">
    <location>
        <begin position="1"/>
        <end position="16"/>
    </location>
</feature>
<reference evidence="2 4" key="1">
    <citation type="journal article" date="2008" name="Science">
        <title>The Physcomitrella genome reveals evolutionary insights into the conquest of land by plants.</title>
        <authorList>
            <person name="Rensing S."/>
            <person name="Lang D."/>
            <person name="Zimmer A."/>
            <person name="Terry A."/>
            <person name="Salamov A."/>
            <person name="Shapiro H."/>
            <person name="Nishiyama T."/>
            <person name="Perroud P.-F."/>
            <person name="Lindquist E."/>
            <person name="Kamisugi Y."/>
            <person name="Tanahashi T."/>
            <person name="Sakakibara K."/>
            <person name="Fujita T."/>
            <person name="Oishi K."/>
            <person name="Shin-I T."/>
            <person name="Kuroki Y."/>
            <person name="Toyoda A."/>
            <person name="Suzuki Y."/>
            <person name="Hashimoto A."/>
            <person name="Yamaguchi K."/>
            <person name="Sugano A."/>
            <person name="Kohara Y."/>
            <person name="Fujiyama A."/>
            <person name="Anterola A."/>
            <person name="Aoki S."/>
            <person name="Ashton N."/>
            <person name="Barbazuk W.B."/>
            <person name="Barker E."/>
            <person name="Bennetzen J."/>
            <person name="Bezanilla M."/>
            <person name="Blankenship R."/>
            <person name="Cho S.H."/>
            <person name="Dutcher S."/>
            <person name="Estelle M."/>
            <person name="Fawcett J.A."/>
            <person name="Gundlach H."/>
            <person name="Hanada K."/>
            <person name="Heyl A."/>
            <person name="Hicks K.A."/>
            <person name="Hugh J."/>
            <person name="Lohr M."/>
            <person name="Mayer K."/>
            <person name="Melkozernov A."/>
            <person name="Murata T."/>
            <person name="Nelson D."/>
            <person name="Pils B."/>
            <person name="Prigge M."/>
            <person name="Reiss B."/>
            <person name="Renner T."/>
            <person name="Rombauts S."/>
            <person name="Rushton P."/>
            <person name="Sanderfoot A."/>
            <person name="Schween G."/>
            <person name="Shiu S.-H."/>
            <person name="Stueber K."/>
            <person name="Theodoulou F.L."/>
            <person name="Tu H."/>
            <person name="Van de Peer Y."/>
            <person name="Verrier P.J."/>
            <person name="Waters E."/>
            <person name="Wood A."/>
            <person name="Yang L."/>
            <person name="Cove D."/>
            <person name="Cuming A."/>
            <person name="Hasebe M."/>
            <person name="Lucas S."/>
            <person name="Mishler D.B."/>
            <person name="Reski R."/>
            <person name="Grigoriev I."/>
            <person name="Quatrano R.S."/>
            <person name="Boore J.L."/>
        </authorList>
    </citation>
    <scope>NUCLEOTIDE SEQUENCE [LARGE SCALE GENOMIC DNA]</scope>
    <source>
        <strain evidence="3 4">cv. Gransden 2004</strain>
    </source>
</reference>
<dbReference type="EMBL" id="ABEU02000023">
    <property type="protein sequence ID" value="PNR29291.1"/>
    <property type="molecule type" value="Genomic_DNA"/>
</dbReference>
<reference evidence="3" key="3">
    <citation type="submission" date="2020-12" db="UniProtKB">
        <authorList>
            <consortium name="EnsemblPlants"/>
        </authorList>
    </citation>
    <scope>IDENTIFICATION</scope>
</reference>
<keyword evidence="1" id="KW-0732">Signal</keyword>
<gene>
    <name evidence="3" type="primary">LOC112276022</name>
    <name evidence="2" type="ORF">PHYPA_027983</name>
</gene>
<dbReference type="PaxDb" id="3218-PP1S432_7V6.1"/>
<evidence type="ECO:0000256" key="1">
    <source>
        <dbReference type="SAM" id="SignalP"/>
    </source>
</evidence>
<protein>
    <submittedName>
        <fullName evidence="2 3">Uncharacterized protein</fullName>
    </submittedName>
</protein>
<dbReference type="OrthoDB" id="10437428at2759"/>
<evidence type="ECO:0000313" key="2">
    <source>
        <dbReference type="EMBL" id="PNR29291.1"/>
    </source>
</evidence>
<dbReference type="RefSeq" id="XP_024362725.1">
    <property type="nucleotide sequence ID" value="XM_024506957.2"/>
</dbReference>